<feature type="transmembrane region" description="Helical" evidence="1">
    <location>
        <begin position="117"/>
        <end position="138"/>
    </location>
</feature>
<feature type="transmembrane region" description="Helical" evidence="1">
    <location>
        <begin position="76"/>
        <end position="97"/>
    </location>
</feature>
<keyword evidence="1" id="KW-0812">Transmembrane</keyword>
<evidence type="ECO:0000313" key="2">
    <source>
        <dbReference type="EMBL" id="MET3652496.1"/>
    </source>
</evidence>
<feature type="transmembrane region" description="Helical" evidence="1">
    <location>
        <begin position="6"/>
        <end position="24"/>
    </location>
</feature>
<comment type="caution">
    <text evidence="2">The sequence shown here is derived from an EMBL/GenBank/DDBJ whole genome shotgun (WGS) entry which is preliminary data.</text>
</comment>
<dbReference type="Proteomes" id="UP001549184">
    <property type="component" value="Unassembled WGS sequence"/>
</dbReference>
<keyword evidence="1" id="KW-0472">Membrane</keyword>
<feature type="transmembrane region" description="Helical" evidence="1">
    <location>
        <begin position="263"/>
        <end position="284"/>
    </location>
</feature>
<feature type="transmembrane region" description="Helical" evidence="1">
    <location>
        <begin position="158"/>
        <end position="180"/>
    </location>
</feature>
<organism evidence="2 3">
    <name type="scientific">Dyella japonica</name>
    <dbReference type="NCBI Taxonomy" id="231455"/>
    <lineage>
        <taxon>Bacteria</taxon>
        <taxon>Pseudomonadati</taxon>
        <taxon>Pseudomonadota</taxon>
        <taxon>Gammaproteobacteria</taxon>
        <taxon>Lysobacterales</taxon>
        <taxon>Rhodanobacteraceae</taxon>
        <taxon>Dyella</taxon>
    </lineage>
</organism>
<feature type="transmembrane region" description="Helical" evidence="1">
    <location>
        <begin position="224"/>
        <end position="251"/>
    </location>
</feature>
<proteinExistence type="predicted"/>
<dbReference type="RefSeq" id="WP_354013902.1">
    <property type="nucleotide sequence ID" value="NZ_JBEPMU010000003.1"/>
</dbReference>
<dbReference type="EMBL" id="JBEPMU010000003">
    <property type="protein sequence ID" value="MET3652496.1"/>
    <property type="molecule type" value="Genomic_DNA"/>
</dbReference>
<evidence type="ECO:0000256" key="1">
    <source>
        <dbReference type="SAM" id="Phobius"/>
    </source>
</evidence>
<keyword evidence="1" id="KW-1133">Transmembrane helix</keyword>
<keyword evidence="2" id="KW-0808">Transferase</keyword>
<keyword evidence="2" id="KW-0418">Kinase</keyword>
<keyword evidence="3" id="KW-1185">Reference proteome</keyword>
<dbReference type="GO" id="GO:0016301">
    <property type="term" value="F:kinase activity"/>
    <property type="evidence" value="ECO:0007669"/>
    <property type="project" value="UniProtKB-KW"/>
</dbReference>
<evidence type="ECO:0000313" key="3">
    <source>
        <dbReference type="Proteomes" id="UP001549184"/>
    </source>
</evidence>
<gene>
    <name evidence="2" type="ORF">ABIC75_002228</name>
</gene>
<accession>A0ABV2JUI3</accession>
<feature type="transmembrane region" description="Helical" evidence="1">
    <location>
        <begin position="192"/>
        <end position="212"/>
    </location>
</feature>
<name>A0ABV2JUI3_9GAMM</name>
<sequence length="539" mass="58364">MRGLSINVKGLGIAVVYGLLFFTLKQHTPLTLNLPIGLRLAAFMMAPPRLWPWLVLGEFGAASYWTLNAHFGHGFSWAWVAAATMLPVFGGLCPAALMKNTHGDVRFDVPLDTATYVGIALFAGVLSAGISTFCASIAGAGVHVQFDSPALPKMFTEFVTGACTANLIMPPLFTVLRDFLASGYKQVREGDATIYIGAASYIIVGSLLLNAIPISFLTIGRCALFAPLLLITMFRGWRGTAAMMAVCCVALQLSERGDAKSDLLAVQNVATAAMAGILLVGSLITQHKQQSAAQQLQIESLASKLRRHSSRAEAQFRHSAGLVDRLHRAVDEADQRIRNASDREAITQSWWSTMKTLRRDLRNLGDMFHPRLLEEKGLRAAIASGPLAHLLMNCNIEFDRRLDGRPSLLSQEMQMSLYRLSYEAACLLLKGGTPETIRLALRIGRVAQGPMYAALRITALAANEDAWRPAVSVLSTGLSLEDISLVAESFDGGVDCAKNGRRVTVLLFEGFRSDPLTAPQKTEAASQFQLRSGPSNSVS</sequence>
<reference evidence="2 3" key="1">
    <citation type="submission" date="2024-06" db="EMBL/GenBank/DDBJ databases">
        <title>Sorghum-associated microbial communities from plants grown in Nebraska, USA.</title>
        <authorList>
            <person name="Schachtman D."/>
        </authorList>
    </citation>
    <scope>NUCLEOTIDE SEQUENCE [LARGE SCALE GENOMIC DNA]</scope>
    <source>
        <strain evidence="2 3">1073</strain>
    </source>
</reference>
<protein>
    <submittedName>
        <fullName evidence="2">Glucose-6-phosphate-specific signal transduction histidine kinase</fullName>
    </submittedName>
</protein>